<accession>A0A6A5R3T3</accession>
<dbReference type="AlphaFoldDB" id="A0A6A5R3T3"/>
<protein>
    <recommendedName>
        <fullName evidence="1">F-box domain-containing protein</fullName>
    </recommendedName>
</protein>
<gene>
    <name evidence="2" type="ORF">BDU57DRAFT_438338</name>
</gene>
<dbReference type="Pfam" id="PF12937">
    <property type="entry name" value="F-box-like"/>
    <property type="match status" value="1"/>
</dbReference>
<dbReference type="SUPFAM" id="SSF81383">
    <property type="entry name" value="F-box domain"/>
    <property type="match status" value="1"/>
</dbReference>
<name>A0A6A5R3T3_AMPQU</name>
<dbReference type="Proteomes" id="UP000800096">
    <property type="component" value="Unassembled WGS sequence"/>
</dbReference>
<evidence type="ECO:0000313" key="3">
    <source>
        <dbReference type="Proteomes" id="UP000800096"/>
    </source>
</evidence>
<dbReference type="OrthoDB" id="5281164at2759"/>
<dbReference type="PROSITE" id="PS50181">
    <property type="entry name" value="FBOX"/>
    <property type="match status" value="1"/>
</dbReference>
<dbReference type="InterPro" id="IPR036047">
    <property type="entry name" value="F-box-like_dom_sf"/>
</dbReference>
<feature type="domain" description="F-box" evidence="1">
    <location>
        <begin position="3"/>
        <end position="53"/>
    </location>
</feature>
<dbReference type="EMBL" id="ML979132">
    <property type="protein sequence ID" value="KAF1921466.1"/>
    <property type="molecule type" value="Genomic_DNA"/>
</dbReference>
<evidence type="ECO:0000313" key="2">
    <source>
        <dbReference type="EMBL" id="KAF1921466.1"/>
    </source>
</evidence>
<sequence length="192" mass="21669">MPVSPLRRLPVELHLGIISKLELWDTANLACVNRYFRSIIAPPSHADYLAAEVDVWAQNRGLYACSNCASFCRFQDFADDMKKGKHIRGGAEAGVRLCLRCGVTRGLYVRGATVVIYGKPHVLCRFCESFTDRQTYQAVCTKCCPRTPPSSTSSSPYMMDYTYTNERASSRSARVYYDRTHTDEFYGGWSDS</sequence>
<dbReference type="InterPro" id="IPR001810">
    <property type="entry name" value="F-box_dom"/>
</dbReference>
<evidence type="ECO:0000259" key="1">
    <source>
        <dbReference type="PROSITE" id="PS50181"/>
    </source>
</evidence>
<proteinExistence type="predicted"/>
<organism evidence="2 3">
    <name type="scientific">Ampelomyces quisqualis</name>
    <name type="common">Powdery mildew agent</name>
    <dbReference type="NCBI Taxonomy" id="50730"/>
    <lineage>
        <taxon>Eukaryota</taxon>
        <taxon>Fungi</taxon>
        <taxon>Dikarya</taxon>
        <taxon>Ascomycota</taxon>
        <taxon>Pezizomycotina</taxon>
        <taxon>Dothideomycetes</taxon>
        <taxon>Pleosporomycetidae</taxon>
        <taxon>Pleosporales</taxon>
        <taxon>Pleosporineae</taxon>
        <taxon>Phaeosphaeriaceae</taxon>
        <taxon>Ampelomyces</taxon>
    </lineage>
</organism>
<reference evidence="2" key="1">
    <citation type="journal article" date="2020" name="Stud. Mycol.">
        <title>101 Dothideomycetes genomes: a test case for predicting lifestyles and emergence of pathogens.</title>
        <authorList>
            <person name="Haridas S."/>
            <person name="Albert R."/>
            <person name="Binder M."/>
            <person name="Bloem J."/>
            <person name="Labutti K."/>
            <person name="Salamov A."/>
            <person name="Andreopoulos B."/>
            <person name="Baker S."/>
            <person name="Barry K."/>
            <person name="Bills G."/>
            <person name="Bluhm B."/>
            <person name="Cannon C."/>
            <person name="Castanera R."/>
            <person name="Culley D."/>
            <person name="Daum C."/>
            <person name="Ezra D."/>
            <person name="Gonzalez J."/>
            <person name="Henrissat B."/>
            <person name="Kuo A."/>
            <person name="Liang C."/>
            <person name="Lipzen A."/>
            <person name="Lutzoni F."/>
            <person name="Magnuson J."/>
            <person name="Mondo S."/>
            <person name="Nolan M."/>
            <person name="Ohm R."/>
            <person name="Pangilinan J."/>
            <person name="Park H.-J."/>
            <person name="Ramirez L."/>
            <person name="Alfaro M."/>
            <person name="Sun H."/>
            <person name="Tritt A."/>
            <person name="Yoshinaga Y."/>
            <person name="Zwiers L.-H."/>
            <person name="Turgeon B."/>
            <person name="Goodwin S."/>
            <person name="Spatafora J."/>
            <person name="Crous P."/>
            <person name="Grigoriev I."/>
        </authorList>
    </citation>
    <scope>NUCLEOTIDE SEQUENCE</scope>
    <source>
        <strain evidence="2">HMLAC05119</strain>
    </source>
</reference>
<keyword evidence="3" id="KW-1185">Reference proteome</keyword>